<dbReference type="InterPro" id="IPR008778">
    <property type="entry name" value="Pirin_C_dom"/>
</dbReference>
<evidence type="ECO:0000313" key="5">
    <source>
        <dbReference type="EMBL" id="GGX05363.1"/>
    </source>
</evidence>
<dbReference type="Pfam" id="PF02678">
    <property type="entry name" value="Pirin"/>
    <property type="match status" value="1"/>
</dbReference>
<dbReference type="InterPro" id="IPR003829">
    <property type="entry name" value="Pirin_N_dom"/>
</dbReference>
<dbReference type="Proteomes" id="UP000620127">
    <property type="component" value="Unassembled WGS sequence"/>
</dbReference>
<organism evidence="5 6">
    <name type="scientific">Undibacterium macrobrachii</name>
    <dbReference type="NCBI Taxonomy" id="1119058"/>
    <lineage>
        <taxon>Bacteria</taxon>
        <taxon>Pseudomonadati</taxon>
        <taxon>Pseudomonadota</taxon>
        <taxon>Betaproteobacteria</taxon>
        <taxon>Burkholderiales</taxon>
        <taxon>Oxalobacteraceae</taxon>
        <taxon>Undibacterium</taxon>
    </lineage>
</organism>
<comment type="similarity">
    <text evidence="1 2">Belongs to the pirin family.</text>
</comment>
<comment type="caution">
    <text evidence="5">The sequence shown here is derived from an EMBL/GenBank/DDBJ whole genome shotgun (WGS) entry which is preliminary data.</text>
</comment>
<dbReference type="EMBL" id="BMYT01000001">
    <property type="protein sequence ID" value="GGX05363.1"/>
    <property type="molecule type" value="Genomic_DNA"/>
</dbReference>
<dbReference type="PIRSF" id="PIRSF006232">
    <property type="entry name" value="Pirin"/>
    <property type="match status" value="1"/>
</dbReference>
<evidence type="ECO:0000256" key="1">
    <source>
        <dbReference type="ARBA" id="ARBA00008416"/>
    </source>
</evidence>
<feature type="domain" description="Pirin N-terminal" evidence="3">
    <location>
        <begin position="24"/>
        <end position="128"/>
    </location>
</feature>
<evidence type="ECO:0000259" key="4">
    <source>
        <dbReference type="Pfam" id="PF05726"/>
    </source>
</evidence>
<dbReference type="Pfam" id="PF05726">
    <property type="entry name" value="Pirin_C"/>
    <property type="match status" value="1"/>
</dbReference>
<name>A0ABQ2X934_9BURK</name>
<dbReference type="PANTHER" id="PTHR13903">
    <property type="entry name" value="PIRIN-RELATED"/>
    <property type="match status" value="1"/>
</dbReference>
<dbReference type="RefSeq" id="WP_229827075.1">
    <property type="nucleotide sequence ID" value="NZ_BMYT01000001.1"/>
</dbReference>
<evidence type="ECO:0000259" key="3">
    <source>
        <dbReference type="Pfam" id="PF02678"/>
    </source>
</evidence>
<sequence>MDTNKMEANKLLRSHNKDLGGGFVVRRLLPSATRQAVGPFIFFDHFGPVTITPNDNHDVRPHPHIGLATLTYLFEGVIMHRDNLGYTQRIEPGAINFMIAGKGIVHSERKPEEQKNDTYTNHGLQLWLAIPEDQEKTSASFSHTPATAIPIVHNHEATIRVLVGSAFGLSSPVQTLSPTLYLDIQLPANSQWQLPMLADEQAIYLIENQISVAGNALEMHTMLVLDQEQTITTGAHPARFVIIGGKALGHRFMWWNFVASKKEDIDNAAIAWEAGDSALGMGQVPGETERIPLPKRLSK</sequence>
<reference evidence="6" key="1">
    <citation type="journal article" date="2019" name="Int. J. Syst. Evol. Microbiol.">
        <title>The Global Catalogue of Microorganisms (GCM) 10K type strain sequencing project: providing services to taxonomists for standard genome sequencing and annotation.</title>
        <authorList>
            <consortium name="The Broad Institute Genomics Platform"/>
            <consortium name="The Broad Institute Genome Sequencing Center for Infectious Disease"/>
            <person name="Wu L."/>
            <person name="Ma J."/>
        </authorList>
    </citation>
    <scope>NUCLEOTIDE SEQUENCE [LARGE SCALE GENOMIC DNA]</scope>
    <source>
        <strain evidence="6">KCTC 23916</strain>
    </source>
</reference>
<dbReference type="CDD" id="cd02247">
    <property type="entry name" value="cupin_pirin_C"/>
    <property type="match status" value="1"/>
</dbReference>
<evidence type="ECO:0008006" key="7">
    <source>
        <dbReference type="Google" id="ProtNLM"/>
    </source>
</evidence>
<protein>
    <recommendedName>
        <fullName evidence="7">Pirin family protein</fullName>
    </recommendedName>
</protein>
<gene>
    <name evidence="5" type="ORF">GCM10011282_09680</name>
</gene>
<evidence type="ECO:0000256" key="2">
    <source>
        <dbReference type="RuleBase" id="RU003457"/>
    </source>
</evidence>
<dbReference type="InterPro" id="IPR011051">
    <property type="entry name" value="RmlC_Cupin_sf"/>
</dbReference>
<dbReference type="CDD" id="cd02909">
    <property type="entry name" value="cupin_pirin_N"/>
    <property type="match status" value="1"/>
</dbReference>
<feature type="domain" description="Pirin C-terminal" evidence="4">
    <location>
        <begin position="181"/>
        <end position="275"/>
    </location>
</feature>
<dbReference type="InterPro" id="IPR012093">
    <property type="entry name" value="Pirin"/>
</dbReference>
<dbReference type="InterPro" id="IPR014710">
    <property type="entry name" value="RmlC-like_jellyroll"/>
</dbReference>
<evidence type="ECO:0000313" key="6">
    <source>
        <dbReference type="Proteomes" id="UP000620127"/>
    </source>
</evidence>
<dbReference type="SUPFAM" id="SSF51182">
    <property type="entry name" value="RmlC-like cupins"/>
    <property type="match status" value="1"/>
</dbReference>
<dbReference type="Gene3D" id="2.60.120.10">
    <property type="entry name" value="Jelly Rolls"/>
    <property type="match status" value="2"/>
</dbReference>
<keyword evidence="6" id="KW-1185">Reference proteome</keyword>
<proteinExistence type="inferred from homology"/>
<accession>A0ABQ2X934</accession>
<dbReference type="PANTHER" id="PTHR13903:SF8">
    <property type="entry name" value="PIRIN"/>
    <property type="match status" value="1"/>
</dbReference>